<dbReference type="AlphaFoldDB" id="A0A8S2XS76"/>
<reference evidence="2" key="1">
    <citation type="submission" date="2021-02" db="EMBL/GenBank/DDBJ databases">
        <authorList>
            <person name="Nowell W R."/>
        </authorList>
    </citation>
    <scope>NUCLEOTIDE SEQUENCE</scope>
</reference>
<evidence type="ECO:0000313" key="1">
    <source>
        <dbReference type="EMBL" id="CAF1657113.1"/>
    </source>
</evidence>
<accession>A0A8S2XS76</accession>
<feature type="non-terminal residue" evidence="2">
    <location>
        <position position="52"/>
    </location>
</feature>
<dbReference type="EMBL" id="CAJNOK010068538">
    <property type="protein sequence ID" value="CAF1657113.1"/>
    <property type="molecule type" value="Genomic_DNA"/>
</dbReference>
<sequence length="52" mass="6098">IEQLEDWCDRCNDGFKLNRTNGQCEKEDTKNSELLTHLTDDRKITELTWIGA</sequence>
<comment type="caution">
    <text evidence="2">The sequence shown here is derived from an EMBL/GenBank/DDBJ whole genome shotgun (WGS) entry which is preliminary data.</text>
</comment>
<organism evidence="2 3">
    <name type="scientific">Didymodactylos carnosus</name>
    <dbReference type="NCBI Taxonomy" id="1234261"/>
    <lineage>
        <taxon>Eukaryota</taxon>
        <taxon>Metazoa</taxon>
        <taxon>Spiralia</taxon>
        <taxon>Gnathifera</taxon>
        <taxon>Rotifera</taxon>
        <taxon>Eurotatoria</taxon>
        <taxon>Bdelloidea</taxon>
        <taxon>Philodinida</taxon>
        <taxon>Philodinidae</taxon>
        <taxon>Didymodactylos</taxon>
    </lineage>
</organism>
<dbReference type="EMBL" id="CAJOBA010098213">
    <property type="protein sequence ID" value="CAF4510822.1"/>
    <property type="molecule type" value="Genomic_DNA"/>
</dbReference>
<dbReference type="Proteomes" id="UP000677228">
    <property type="component" value="Unassembled WGS sequence"/>
</dbReference>
<evidence type="ECO:0000313" key="2">
    <source>
        <dbReference type="EMBL" id="CAF4510822.1"/>
    </source>
</evidence>
<dbReference type="Proteomes" id="UP000682733">
    <property type="component" value="Unassembled WGS sequence"/>
</dbReference>
<evidence type="ECO:0000313" key="3">
    <source>
        <dbReference type="Proteomes" id="UP000682733"/>
    </source>
</evidence>
<gene>
    <name evidence="1" type="ORF">OVA965_LOCUS45120</name>
    <name evidence="2" type="ORF">TMI583_LOCUS48344</name>
</gene>
<feature type="non-terminal residue" evidence="2">
    <location>
        <position position="1"/>
    </location>
</feature>
<protein>
    <submittedName>
        <fullName evidence="2">Uncharacterized protein</fullName>
    </submittedName>
</protein>
<proteinExistence type="predicted"/>
<name>A0A8S2XS76_9BILA</name>